<keyword evidence="4" id="KW-1185">Reference proteome</keyword>
<feature type="signal peptide" evidence="2">
    <location>
        <begin position="1"/>
        <end position="24"/>
    </location>
</feature>
<dbReference type="EMBL" id="KV722662">
    <property type="protein sequence ID" value="OCH84529.1"/>
    <property type="molecule type" value="Genomic_DNA"/>
</dbReference>
<dbReference type="OrthoDB" id="5358959at2759"/>
<feature type="chain" id="PRO_5034399241" evidence="2">
    <location>
        <begin position="25"/>
        <end position="241"/>
    </location>
</feature>
<accession>A0A8E2AJI1</accession>
<evidence type="ECO:0000313" key="4">
    <source>
        <dbReference type="Proteomes" id="UP000250043"/>
    </source>
</evidence>
<feature type="compositionally biased region" description="Low complexity" evidence="1">
    <location>
        <begin position="109"/>
        <end position="143"/>
    </location>
</feature>
<proteinExistence type="predicted"/>
<dbReference type="AlphaFoldDB" id="A0A8E2AJI1"/>
<sequence>MYSRFPAPMIVLLAVSLLPFLAHGAILSDGSLKIRHPRTLSVSRNILASFNDGCPVGWSPCSADTCYPDDANCCSDGNFCPSGEYCVAGGGCCPDGELCSGPPPPPVTLPNNPQTPTFSTPKPTTTKPHTTSHPTEPPVTTSPQPTFSPTDTFDPEPTSSIDSGDDFPTDSPTIVTFSPIATFSSSSTTGRGDTGSLTALTDSPLATNPAALTSGAHAPMLDIWTLSVCLSSAISMAFFTS</sequence>
<reference evidence="3 4" key="1">
    <citation type="submission" date="2016-07" db="EMBL/GenBank/DDBJ databases">
        <title>Draft genome of the white-rot fungus Obba rivulosa 3A-2.</title>
        <authorList>
            <consortium name="DOE Joint Genome Institute"/>
            <person name="Miettinen O."/>
            <person name="Riley R."/>
            <person name="Acob R."/>
            <person name="Barry K."/>
            <person name="Cullen D."/>
            <person name="De Vries R."/>
            <person name="Hainaut M."/>
            <person name="Hatakka A."/>
            <person name="Henrissat B."/>
            <person name="Hilden K."/>
            <person name="Kuo R."/>
            <person name="Labutti K."/>
            <person name="Lipzen A."/>
            <person name="Makela M.R."/>
            <person name="Sandor L."/>
            <person name="Spatafora J.W."/>
            <person name="Grigoriev I.V."/>
            <person name="Hibbett D.S."/>
        </authorList>
    </citation>
    <scope>NUCLEOTIDE SEQUENCE [LARGE SCALE GENOMIC DNA]</scope>
    <source>
        <strain evidence="3 4">3A-2</strain>
    </source>
</reference>
<evidence type="ECO:0000256" key="1">
    <source>
        <dbReference type="SAM" id="MobiDB-lite"/>
    </source>
</evidence>
<feature type="region of interest" description="Disordered" evidence="1">
    <location>
        <begin position="104"/>
        <end position="169"/>
    </location>
</feature>
<organism evidence="3 4">
    <name type="scientific">Obba rivulosa</name>
    <dbReference type="NCBI Taxonomy" id="1052685"/>
    <lineage>
        <taxon>Eukaryota</taxon>
        <taxon>Fungi</taxon>
        <taxon>Dikarya</taxon>
        <taxon>Basidiomycota</taxon>
        <taxon>Agaricomycotina</taxon>
        <taxon>Agaricomycetes</taxon>
        <taxon>Polyporales</taxon>
        <taxon>Gelatoporiaceae</taxon>
        <taxon>Obba</taxon>
    </lineage>
</organism>
<name>A0A8E2AJI1_9APHY</name>
<dbReference type="Proteomes" id="UP000250043">
    <property type="component" value="Unassembled WGS sequence"/>
</dbReference>
<evidence type="ECO:0000256" key="2">
    <source>
        <dbReference type="SAM" id="SignalP"/>
    </source>
</evidence>
<evidence type="ECO:0000313" key="3">
    <source>
        <dbReference type="EMBL" id="OCH84529.1"/>
    </source>
</evidence>
<keyword evidence="2" id="KW-0732">Signal</keyword>
<gene>
    <name evidence="3" type="ORF">OBBRIDRAFT_798996</name>
</gene>
<feature type="compositionally biased region" description="Polar residues" evidence="1">
    <location>
        <begin position="144"/>
        <end position="162"/>
    </location>
</feature>
<protein>
    <submittedName>
        <fullName evidence="3">Uncharacterized protein</fullName>
    </submittedName>
</protein>